<feature type="signal peptide" evidence="1">
    <location>
        <begin position="1"/>
        <end position="21"/>
    </location>
</feature>
<proteinExistence type="predicted"/>
<protein>
    <submittedName>
        <fullName evidence="2">Uncharacterized protein</fullName>
    </submittedName>
</protein>
<dbReference type="STRING" id="869212.Turpa_2153"/>
<dbReference type="AlphaFoldDB" id="I4B692"/>
<organism evidence="2 3">
    <name type="scientific">Turneriella parva (strain ATCC BAA-1111 / DSM 21527 / NCTC 11395 / H)</name>
    <name type="common">Leptospira parva</name>
    <dbReference type="NCBI Taxonomy" id="869212"/>
    <lineage>
        <taxon>Bacteria</taxon>
        <taxon>Pseudomonadati</taxon>
        <taxon>Spirochaetota</taxon>
        <taxon>Spirochaetia</taxon>
        <taxon>Leptospirales</taxon>
        <taxon>Leptospiraceae</taxon>
        <taxon>Turneriella</taxon>
    </lineage>
</organism>
<dbReference type="HOGENOM" id="CLU_1795650_0_0_12"/>
<accession>I4B692</accession>
<reference evidence="2 3" key="1">
    <citation type="submission" date="2012-06" db="EMBL/GenBank/DDBJ databases">
        <title>The complete chromosome of genome of Turneriella parva DSM 21527.</title>
        <authorList>
            <consortium name="US DOE Joint Genome Institute (JGI-PGF)"/>
            <person name="Lucas S."/>
            <person name="Han J."/>
            <person name="Lapidus A."/>
            <person name="Bruce D."/>
            <person name="Goodwin L."/>
            <person name="Pitluck S."/>
            <person name="Peters L."/>
            <person name="Kyrpides N."/>
            <person name="Mavromatis K."/>
            <person name="Ivanova N."/>
            <person name="Mikhailova N."/>
            <person name="Chertkov O."/>
            <person name="Detter J.C."/>
            <person name="Tapia R."/>
            <person name="Han C."/>
            <person name="Land M."/>
            <person name="Hauser L."/>
            <person name="Markowitz V."/>
            <person name="Cheng J.-F."/>
            <person name="Hugenholtz P."/>
            <person name="Woyke T."/>
            <person name="Wu D."/>
            <person name="Gronow S."/>
            <person name="Wellnitz S."/>
            <person name="Brambilla E."/>
            <person name="Klenk H.-P."/>
            <person name="Eisen J.A."/>
        </authorList>
    </citation>
    <scope>NUCLEOTIDE SEQUENCE [LARGE SCALE GENOMIC DNA]</scope>
    <source>
        <strain evidence="3">ATCC BAA-1111 / DSM 21527 / NCTC 11395 / H</strain>
    </source>
</reference>
<dbReference type="KEGG" id="tpx:Turpa_2153"/>
<sequence>MKFMITVLGLFIFAGVLGAQAVEKKCTLAGTWVSQGKAKGKLLWKVKVNWSQGEGNNGHGFGIANNGTNKDSFGAFKLEGGCSEGFCTFDQTYLSGKFKNRVYKYTTGYETLAPFKISGDYQRVEGDNNVAEGKFTLDNMTCGK</sequence>
<keyword evidence="1" id="KW-0732">Signal</keyword>
<gene>
    <name evidence="2" type="ordered locus">Turpa_2153</name>
</gene>
<dbReference type="EMBL" id="CP002959">
    <property type="protein sequence ID" value="AFM12799.1"/>
    <property type="molecule type" value="Genomic_DNA"/>
</dbReference>
<evidence type="ECO:0000313" key="3">
    <source>
        <dbReference type="Proteomes" id="UP000006048"/>
    </source>
</evidence>
<dbReference type="RefSeq" id="WP_014803305.1">
    <property type="nucleotide sequence ID" value="NC_018020.1"/>
</dbReference>
<evidence type="ECO:0000256" key="1">
    <source>
        <dbReference type="SAM" id="SignalP"/>
    </source>
</evidence>
<keyword evidence="3" id="KW-1185">Reference proteome</keyword>
<evidence type="ECO:0000313" key="2">
    <source>
        <dbReference type="EMBL" id="AFM12799.1"/>
    </source>
</evidence>
<dbReference type="Proteomes" id="UP000006048">
    <property type="component" value="Chromosome"/>
</dbReference>
<feature type="chain" id="PRO_5003685945" evidence="1">
    <location>
        <begin position="22"/>
        <end position="144"/>
    </location>
</feature>
<name>I4B692_TURPD</name>